<dbReference type="RefSeq" id="WP_005030236.1">
    <property type="nucleotide sequence ID" value="NZ_KB849755.1"/>
</dbReference>
<protein>
    <submittedName>
        <fullName evidence="1">Uncharacterized protein</fullName>
    </submittedName>
</protein>
<sequence>MGLLDEKAKHINDTYIGVWKLIQLLSHTNSYAEIGAYLGHINAHTGTLKLYHLNAFYQINEVYLLHGMYAVMQDIIEELIYEINDLNKDKEGILDDVKLKGEKYYWKRSDLTQFQELKDILTPTQIVEVSSIGGRSNVIDSKPTEMYLSYWNNNILPEIKRAKQISLFDLILLISNHYLKSTKIIGDFIFSYIYVKDGFLRKEQEENILRIIESLHNPMNIDKDNPSVHSILKKISVSNDFSASDYELLHITIFDTKILSDLFLSQDRDIQYFESTILFKLPNQQQDHLLKENEKLKYEIKQLQKQPNVLEKTNNKNLYVSDLLKSNNDKFCSLVYLIEDFCHTFDMLIYELSTFLLLNEFESQTIVYVNINKINCIALDAYSSTKAVHHILNILSDKKFNSTRFENGYDDDLMCELGHINIEINSLYNFKALNDLKVNICSGNKVFGSANYGDLNIKEVNDTLRNYRESQPKIFSDEWYDMHPKLKEVRDVVPQEKPSTFAEHINKHPVLQPDHPNHAPELKLAFELWEEIYVNGKYVESHSKSVEQLLSERGYEVRSVKTLDLTNLAKRIIAITNKINPKKNK</sequence>
<dbReference type="PATRIC" id="fig|1217650.3.peg.1147"/>
<proteinExistence type="predicted"/>
<accession>N9F0B1</accession>
<comment type="caution">
    <text evidence="1">The sequence shown here is derived from an EMBL/GenBank/DDBJ whole genome shotgun (WGS) entry which is preliminary data.</text>
</comment>
<name>N9F0B1_ACIBZ</name>
<dbReference type="GeneID" id="69464800"/>
<dbReference type="Proteomes" id="UP000013251">
    <property type="component" value="Unassembled WGS sequence"/>
</dbReference>
<keyword evidence="2" id="KW-1185">Reference proteome</keyword>
<organism evidence="1 2">
    <name type="scientific">Acinetobacter bereziniae LMG 1003 = CIP 70.12</name>
    <dbReference type="NCBI Taxonomy" id="981324"/>
    <lineage>
        <taxon>Bacteria</taxon>
        <taxon>Pseudomonadati</taxon>
        <taxon>Pseudomonadota</taxon>
        <taxon>Gammaproteobacteria</taxon>
        <taxon>Moraxellales</taxon>
        <taxon>Moraxellaceae</taxon>
        <taxon>Acinetobacter</taxon>
    </lineage>
</organism>
<evidence type="ECO:0000313" key="2">
    <source>
        <dbReference type="Proteomes" id="UP000013251"/>
    </source>
</evidence>
<dbReference type="HOGENOM" id="CLU_033213_0_0_6"/>
<gene>
    <name evidence="1" type="ORF">F938_01172</name>
</gene>
<dbReference type="AlphaFoldDB" id="N9F0B1"/>
<evidence type="ECO:0000313" key="1">
    <source>
        <dbReference type="EMBL" id="ENV98318.1"/>
    </source>
</evidence>
<dbReference type="EMBL" id="APQG01000016">
    <property type="protein sequence ID" value="ENV98318.1"/>
    <property type="molecule type" value="Genomic_DNA"/>
</dbReference>
<reference evidence="1 2" key="1">
    <citation type="submission" date="2013-02" db="EMBL/GenBank/DDBJ databases">
        <title>The Genome Sequence of Acinetobacter bereziniae CIP 70.12.</title>
        <authorList>
            <consortium name="The Broad Institute Genome Sequencing Platform"/>
            <consortium name="The Broad Institute Genome Sequencing Center for Infectious Disease"/>
            <person name="Cerqueira G."/>
            <person name="Feldgarden M."/>
            <person name="Courvalin P."/>
            <person name="Perichon B."/>
            <person name="Grillot-Courvalin C."/>
            <person name="Clermont D."/>
            <person name="Rocha E."/>
            <person name="Yoon E.-J."/>
            <person name="Nemec A."/>
            <person name="Walker B."/>
            <person name="Young S.K."/>
            <person name="Zeng Q."/>
            <person name="Gargeya S."/>
            <person name="Fitzgerald M."/>
            <person name="Haas B."/>
            <person name="Abouelleil A."/>
            <person name="Alvarado L."/>
            <person name="Arachchi H.M."/>
            <person name="Berlin A.M."/>
            <person name="Chapman S.B."/>
            <person name="Dewar J."/>
            <person name="Goldberg J."/>
            <person name="Griggs A."/>
            <person name="Gujja S."/>
            <person name="Hansen M."/>
            <person name="Howarth C."/>
            <person name="Imamovic A."/>
            <person name="Larimer J."/>
            <person name="McCowan C."/>
            <person name="Murphy C."/>
            <person name="Neiman D."/>
            <person name="Pearson M."/>
            <person name="Priest M."/>
            <person name="Roberts A."/>
            <person name="Saif S."/>
            <person name="Shea T."/>
            <person name="Sisk P."/>
            <person name="Sykes S."/>
            <person name="Wortman J."/>
            <person name="Nusbaum C."/>
            <person name="Birren B."/>
        </authorList>
    </citation>
    <scope>NUCLEOTIDE SEQUENCE [LARGE SCALE GENOMIC DNA]</scope>
    <source>
        <strain evidence="1 2">CIP 70.12</strain>
    </source>
</reference>